<keyword evidence="1" id="KW-0805">Transcription regulation</keyword>
<accession>A0A7W0CFV4</accession>
<dbReference type="PROSITE" id="PS50949">
    <property type="entry name" value="HTH_GNTR"/>
    <property type="match status" value="2"/>
</dbReference>
<dbReference type="EMBL" id="JACDUR010000002">
    <property type="protein sequence ID" value="MBA2890421.1"/>
    <property type="molecule type" value="Genomic_DNA"/>
</dbReference>
<sequence>MLDPQDRVPLYQQLADRIRSRIADGELEAGDRVPSEAELVAEYGVSRITARKSIGLLREEGVVYTRQGQGSFIGPEEARKARRRRGQRYVEIAEDLERRIRDEEWRPEPPLPSEQRFAQHYDVSVSTVRRAIAILRERGMLVTVPGKGTYLACD</sequence>
<dbReference type="InterPro" id="IPR036390">
    <property type="entry name" value="WH_DNA-bd_sf"/>
</dbReference>
<evidence type="ECO:0000256" key="2">
    <source>
        <dbReference type="ARBA" id="ARBA00023125"/>
    </source>
</evidence>
<dbReference type="InterPro" id="IPR000524">
    <property type="entry name" value="Tscrpt_reg_HTH_GntR"/>
</dbReference>
<keyword evidence="2 5" id="KW-0238">DNA-binding</keyword>
<reference evidence="5 6" key="1">
    <citation type="submission" date="2020-07" db="EMBL/GenBank/DDBJ databases">
        <title>Genomic Encyclopedia of Type Strains, Phase IV (KMG-IV): sequencing the most valuable type-strain genomes for metagenomic binning, comparative biology and taxonomic classification.</title>
        <authorList>
            <person name="Goeker M."/>
        </authorList>
    </citation>
    <scope>NUCLEOTIDE SEQUENCE [LARGE SCALE GENOMIC DNA]</scope>
    <source>
        <strain evidence="5 6">DSM 45533</strain>
    </source>
</reference>
<protein>
    <submittedName>
        <fullName evidence="5">DNA-binding GntR family transcriptional regulator</fullName>
    </submittedName>
</protein>
<gene>
    <name evidence="5" type="ORF">HNR30_001762</name>
</gene>
<dbReference type="SUPFAM" id="SSF46785">
    <property type="entry name" value="Winged helix' DNA-binding domain"/>
    <property type="match status" value="2"/>
</dbReference>
<name>A0A7W0CFV4_9ACTN</name>
<dbReference type="InterPro" id="IPR036388">
    <property type="entry name" value="WH-like_DNA-bd_sf"/>
</dbReference>
<dbReference type="InterPro" id="IPR050679">
    <property type="entry name" value="Bact_HTH_transcr_reg"/>
</dbReference>
<dbReference type="GO" id="GO:0003677">
    <property type="term" value="F:DNA binding"/>
    <property type="evidence" value="ECO:0007669"/>
    <property type="project" value="UniProtKB-KW"/>
</dbReference>
<keyword evidence="3" id="KW-0804">Transcription</keyword>
<keyword evidence="6" id="KW-1185">Reference proteome</keyword>
<organism evidence="5 6">
    <name type="scientific">Nonomuraea soli</name>
    <dbReference type="NCBI Taxonomy" id="1032476"/>
    <lineage>
        <taxon>Bacteria</taxon>
        <taxon>Bacillati</taxon>
        <taxon>Actinomycetota</taxon>
        <taxon>Actinomycetes</taxon>
        <taxon>Streptosporangiales</taxon>
        <taxon>Streptosporangiaceae</taxon>
        <taxon>Nonomuraea</taxon>
    </lineage>
</organism>
<dbReference type="AlphaFoldDB" id="A0A7W0CFV4"/>
<dbReference type="GO" id="GO:0003700">
    <property type="term" value="F:DNA-binding transcription factor activity"/>
    <property type="evidence" value="ECO:0007669"/>
    <property type="project" value="InterPro"/>
</dbReference>
<evidence type="ECO:0000313" key="5">
    <source>
        <dbReference type="EMBL" id="MBA2890421.1"/>
    </source>
</evidence>
<evidence type="ECO:0000259" key="4">
    <source>
        <dbReference type="PROSITE" id="PS50949"/>
    </source>
</evidence>
<feature type="domain" description="HTH gntR-type" evidence="4">
    <location>
        <begin position="8"/>
        <end position="76"/>
    </location>
</feature>
<dbReference type="PANTHER" id="PTHR44846:SF1">
    <property type="entry name" value="MANNOSYL-D-GLYCERATE TRANSPORT_METABOLISM SYSTEM REPRESSOR MNGR-RELATED"/>
    <property type="match status" value="1"/>
</dbReference>
<evidence type="ECO:0000256" key="1">
    <source>
        <dbReference type="ARBA" id="ARBA00023015"/>
    </source>
</evidence>
<dbReference type="Gene3D" id="1.10.10.10">
    <property type="entry name" value="Winged helix-like DNA-binding domain superfamily/Winged helix DNA-binding domain"/>
    <property type="match status" value="2"/>
</dbReference>
<dbReference type="GO" id="GO:0045892">
    <property type="term" value="P:negative regulation of DNA-templated transcription"/>
    <property type="evidence" value="ECO:0007669"/>
    <property type="project" value="TreeGrafter"/>
</dbReference>
<proteinExistence type="predicted"/>
<dbReference type="RefSeq" id="WP_181609246.1">
    <property type="nucleotide sequence ID" value="NZ_BAABAM010000006.1"/>
</dbReference>
<evidence type="ECO:0000313" key="6">
    <source>
        <dbReference type="Proteomes" id="UP000530928"/>
    </source>
</evidence>
<dbReference type="SMART" id="SM00345">
    <property type="entry name" value="HTH_GNTR"/>
    <property type="match status" value="2"/>
</dbReference>
<evidence type="ECO:0000256" key="3">
    <source>
        <dbReference type="ARBA" id="ARBA00023163"/>
    </source>
</evidence>
<feature type="domain" description="HTH gntR-type" evidence="4">
    <location>
        <begin position="86"/>
        <end position="154"/>
    </location>
</feature>
<comment type="caution">
    <text evidence="5">The sequence shown here is derived from an EMBL/GenBank/DDBJ whole genome shotgun (WGS) entry which is preliminary data.</text>
</comment>
<dbReference type="CDD" id="cd07377">
    <property type="entry name" value="WHTH_GntR"/>
    <property type="match status" value="2"/>
</dbReference>
<dbReference type="Proteomes" id="UP000530928">
    <property type="component" value="Unassembled WGS sequence"/>
</dbReference>
<dbReference type="PRINTS" id="PR00035">
    <property type="entry name" value="HTHGNTR"/>
</dbReference>
<dbReference type="Pfam" id="PF00392">
    <property type="entry name" value="GntR"/>
    <property type="match status" value="2"/>
</dbReference>
<dbReference type="PANTHER" id="PTHR44846">
    <property type="entry name" value="MANNOSYL-D-GLYCERATE TRANSPORT/METABOLISM SYSTEM REPRESSOR MNGR-RELATED"/>
    <property type="match status" value="1"/>
</dbReference>